<dbReference type="Proteomes" id="UP001230268">
    <property type="component" value="Unassembled WGS sequence"/>
</dbReference>
<keyword evidence="1" id="KW-0547">Nucleotide-binding</keyword>
<dbReference type="InterPro" id="IPR030388">
    <property type="entry name" value="G_ERA_dom"/>
</dbReference>
<comment type="caution">
    <text evidence="4">The sequence shown here is derived from an EMBL/GenBank/DDBJ whole genome shotgun (WGS) entry which is preliminary data.</text>
</comment>
<dbReference type="InterPro" id="IPR006073">
    <property type="entry name" value="GTP-bd"/>
</dbReference>
<dbReference type="AlphaFoldDB" id="A0AAD8PGJ8"/>
<sequence>MLYVKLLERQFARVGAVCERGRLFYTAPAGSSVISSAENFSDTDIGRNNFPSLNFKSETPVVRQRNVPYYGTGVTRQPVPLSASTVSWTAPLQPDDAHIVKVALVGLPNAGKSSLMNALIKSPIAAVSPKVNTTREDIKGIMCVDNCQMVFTDCPGILESHRRRKFCGQLVSTAWKAYDESDVCLFIVDAVKRPDASLFKVIRSLAGAPLFSPDNSGYIGGVGPCAVPDALEEDIETRDIEEPQPIYTESYEEEGVYTSATERKKPVGLVLNKIDLAEHRKWVKSRTRELKNHGKFDDIFYTSAKHGIGFNPIIQFLKSKAKPGMWVYPPDMLTTMSKVQVVEQMVRTYIYCWFNKELPYRVGQKVIGWTTAENGSLIIEMELYVRNDKAAKVICGIQGRIVKQLQKNVSHRLSKMWNEPVFLYVQVKVKAVP</sequence>
<dbReference type="PANTHER" id="PTHR42698">
    <property type="entry name" value="GTPASE ERA"/>
    <property type="match status" value="1"/>
</dbReference>
<protein>
    <submittedName>
        <fullName evidence="4">GTPase Era</fullName>
    </submittedName>
</protein>
<dbReference type="InterPro" id="IPR005662">
    <property type="entry name" value="GTPase_Era-like"/>
</dbReference>
<evidence type="ECO:0000256" key="2">
    <source>
        <dbReference type="ARBA" id="ARBA00023134"/>
    </source>
</evidence>
<dbReference type="SUPFAM" id="SSF54814">
    <property type="entry name" value="Prokaryotic type KH domain (KH-domain type II)"/>
    <property type="match status" value="1"/>
</dbReference>
<dbReference type="CDD" id="cd04163">
    <property type="entry name" value="Era"/>
    <property type="match status" value="1"/>
</dbReference>
<dbReference type="GO" id="GO:0005525">
    <property type="term" value="F:GTP binding"/>
    <property type="evidence" value="ECO:0007669"/>
    <property type="project" value="UniProtKB-KW"/>
</dbReference>
<dbReference type="PANTHER" id="PTHR42698:SF1">
    <property type="entry name" value="GTPASE ERA, MITOCHONDRIAL"/>
    <property type="match status" value="1"/>
</dbReference>
<keyword evidence="5" id="KW-1185">Reference proteome</keyword>
<dbReference type="GO" id="GO:0000028">
    <property type="term" value="P:ribosomal small subunit assembly"/>
    <property type="evidence" value="ECO:0007669"/>
    <property type="project" value="TreeGrafter"/>
</dbReference>
<feature type="domain" description="G" evidence="3">
    <location>
        <begin position="101"/>
        <end position="202"/>
    </location>
</feature>
<dbReference type="InterPro" id="IPR015946">
    <property type="entry name" value="KH_dom-like_a/b"/>
</dbReference>
<reference evidence="4" key="1">
    <citation type="submission" date="2023-08" db="EMBL/GenBank/DDBJ databases">
        <title>Draft sequence of the Babesia gibsoni genome.</title>
        <authorList>
            <person name="Yamagishi J.Y."/>
            <person name="Xuan X.X."/>
        </authorList>
    </citation>
    <scope>NUCLEOTIDE SEQUENCE</scope>
    <source>
        <strain evidence="4">Azabu</strain>
    </source>
</reference>
<gene>
    <name evidence="4" type="ORF">BgAZ_109940</name>
</gene>
<dbReference type="CDD" id="cd22534">
    <property type="entry name" value="KH-II_Era"/>
    <property type="match status" value="1"/>
</dbReference>
<dbReference type="GO" id="GO:0043024">
    <property type="term" value="F:ribosomal small subunit binding"/>
    <property type="evidence" value="ECO:0007669"/>
    <property type="project" value="TreeGrafter"/>
</dbReference>
<evidence type="ECO:0000256" key="1">
    <source>
        <dbReference type="ARBA" id="ARBA00022741"/>
    </source>
</evidence>
<keyword evidence="2" id="KW-0342">GTP-binding</keyword>
<dbReference type="PRINTS" id="PR00326">
    <property type="entry name" value="GTP1OBG"/>
</dbReference>
<dbReference type="EMBL" id="JAVEPI010000001">
    <property type="protein sequence ID" value="KAK1445088.1"/>
    <property type="molecule type" value="Genomic_DNA"/>
</dbReference>
<dbReference type="Pfam" id="PF01926">
    <property type="entry name" value="MMR_HSR1"/>
    <property type="match status" value="1"/>
</dbReference>
<dbReference type="Gene3D" id="3.40.50.300">
    <property type="entry name" value="P-loop containing nucleotide triphosphate hydrolases"/>
    <property type="match status" value="1"/>
</dbReference>
<dbReference type="GO" id="GO:0019843">
    <property type="term" value="F:rRNA binding"/>
    <property type="evidence" value="ECO:0007669"/>
    <property type="project" value="TreeGrafter"/>
</dbReference>
<proteinExistence type="predicted"/>
<organism evidence="4 5">
    <name type="scientific">Babesia gibsoni</name>
    <dbReference type="NCBI Taxonomy" id="33632"/>
    <lineage>
        <taxon>Eukaryota</taxon>
        <taxon>Sar</taxon>
        <taxon>Alveolata</taxon>
        <taxon>Apicomplexa</taxon>
        <taxon>Aconoidasida</taxon>
        <taxon>Piroplasmida</taxon>
        <taxon>Babesiidae</taxon>
        <taxon>Babesia</taxon>
    </lineage>
</organism>
<dbReference type="Gene3D" id="3.30.300.20">
    <property type="match status" value="1"/>
</dbReference>
<evidence type="ECO:0000259" key="3">
    <source>
        <dbReference type="Pfam" id="PF01926"/>
    </source>
</evidence>
<accession>A0AAD8PGJ8</accession>
<dbReference type="InterPro" id="IPR027417">
    <property type="entry name" value="P-loop_NTPase"/>
</dbReference>
<evidence type="ECO:0000313" key="5">
    <source>
        <dbReference type="Proteomes" id="UP001230268"/>
    </source>
</evidence>
<name>A0AAD8PGJ8_BABGI</name>
<evidence type="ECO:0000313" key="4">
    <source>
        <dbReference type="EMBL" id="KAK1445088.1"/>
    </source>
</evidence>
<dbReference type="SUPFAM" id="SSF52540">
    <property type="entry name" value="P-loop containing nucleoside triphosphate hydrolases"/>
    <property type="match status" value="1"/>
</dbReference>
<dbReference type="InterPro" id="IPR009019">
    <property type="entry name" value="KH_sf_prok-type"/>
</dbReference>